<sequence length="163" mass="18147">MISIVASIPGRLRVRGDELRAPGSLQRLQHHLWELDDVIDVRVNSKAGSAVVRYDHQAAAGRSLELEILKVAEQVLGVSYAAPSPVKSAQRGKRGAGGSRKSRPARMVANRHAKQVMLGSLVVVLATGLFRYPGWRYWHTVTGWAFFAALAVHMYVYRRHLLR</sequence>
<evidence type="ECO:0000256" key="1">
    <source>
        <dbReference type="SAM" id="MobiDB-lite"/>
    </source>
</evidence>
<feature type="transmembrane region" description="Helical" evidence="2">
    <location>
        <begin position="116"/>
        <end position="132"/>
    </location>
</feature>
<feature type="region of interest" description="Disordered" evidence="1">
    <location>
        <begin position="86"/>
        <end position="106"/>
    </location>
</feature>
<gene>
    <name evidence="3" type="ORF">HH1059_13150</name>
</gene>
<organism evidence="3 4">
    <name type="scientific">Halorhodospira halochloris</name>
    <name type="common">Ectothiorhodospira halochloris</name>
    <dbReference type="NCBI Taxonomy" id="1052"/>
    <lineage>
        <taxon>Bacteria</taxon>
        <taxon>Pseudomonadati</taxon>
        <taxon>Pseudomonadota</taxon>
        <taxon>Gammaproteobacteria</taxon>
        <taxon>Chromatiales</taxon>
        <taxon>Ectothiorhodospiraceae</taxon>
        <taxon>Halorhodospira</taxon>
    </lineage>
</organism>
<feature type="transmembrane region" description="Helical" evidence="2">
    <location>
        <begin position="138"/>
        <end position="157"/>
    </location>
</feature>
<keyword evidence="2" id="KW-0472">Membrane</keyword>
<accession>A0A0X8XAT4</accession>
<dbReference type="RefSeq" id="WP_096409405.1">
    <property type="nucleotide sequence ID" value="NZ_AP017372.2"/>
</dbReference>
<dbReference type="EMBL" id="AP017372">
    <property type="protein sequence ID" value="BAU58023.1"/>
    <property type="molecule type" value="Genomic_DNA"/>
</dbReference>
<dbReference type="Proteomes" id="UP000218890">
    <property type="component" value="Chromosome"/>
</dbReference>
<evidence type="ECO:0000313" key="3">
    <source>
        <dbReference type="EMBL" id="BAU58023.1"/>
    </source>
</evidence>
<evidence type="ECO:0000256" key="2">
    <source>
        <dbReference type="SAM" id="Phobius"/>
    </source>
</evidence>
<keyword evidence="4" id="KW-1185">Reference proteome</keyword>
<evidence type="ECO:0000313" key="4">
    <source>
        <dbReference type="Proteomes" id="UP000218890"/>
    </source>
</evidence>
<name>A0A0X8XAT4_HALHR</name>
<dbReference type="AlphaFoldDB" id="A0A0X8XAT4"/>
<dbReference type="OrthoDB" id="8527169at2"/>
<keyword evidence="2" id="KW-1133">Transmembrane helix</keyword>
<feature type="compositionally biased region" description="Basic residues" evidence="1">
    <location>
        <begin position="90"/>
        <end position="106"/>
    </location>
</feature>
<protein>
    <submittedName>
        <fullName evidence="3">Copper chaperone</fullName>
    </submittedName>
</protein>
<proteinExistence type="predicted"/>
<dbReference type="KEGG" id="hhk:HH1059_13150"/>
<keyword evidence="2" id="KW-0812">Transmembrane</keyword>
<reference evidence="3" key="1">
    <citation type="submission" date="2016-02" db="EMBL/GenBank/DDBJ databases">
        <title>Halorhodospira halochloris DSM-1059 complete genome, version 2.</title>
        <authorList>
            <person name="Tsukatani Y."/>
        </authorList>
    </citation>
    <scope>NUCLEOTIDE SEQUENCE</scope>
    <source>
        <strain evidence="3">DSM 1059</strain>
    </source>
</reference>